<dbReference type="STRING" id="1423804.FD14_GL001856"/>
<keyword evidence="2" id="KW-0288">FMN</keyword>
<dbReference type="Proteomes" id="UP000051442">
    <property type="component" value="Unassembled WGS sequence"/>
</dbReference>
<name>A0A0R2EXA9_9LACO</name>
<dbReference type="InterPro" id="IPR051796">
    <property type="entry name" value="ISF_SsuE-like"/>
</dbReference>
<dbReference type="Pfam" id="PF03358">
    <property type="entry name" value="FMN_red"/>
    <property type="match status" value="1"/>
</dbReference>
<dbReference type="PANTHER" id="PTHR43278:SF2">
    <property type="entry name" value="IRON-SULFUR FLAVOPROTEIN"/>
    <property type="match status" value="1"/>
</dbReference>
<evidence type="ECO:0000313" key="5">
    <source>
        <dbReference type="EMBL" id="KRN18533.1"/>
    </source>
</evidence>
<evidence type="ECO:0000256" key="1">
    <source>
        <dbReference type="ARBA" id="ARBA00022630"/>
    </source>
</evidence>
<keyword evidence="3" id="KW-0472">Membrane</keyword>
<keyword evidence="6" id="KW-1185">Reference proteome</keyword>
<keyword evidence="3" id="KW-0812">Transmembrane</keyword>
<dbReference type="OrthoDB" id="9805976at2"/>
<evidence type="ECO:0000256" key="2">
    <source>
        <dbReference type="ARBA" id="ARBA00022643"/>
    </source>
</evidence>
<dbReference type="SUPFAM" id="SSF52218">
    <property type="entry name" value="Flavoproteins"/>
    <property type="match status" value="1"/>
</dbReference>
<dbReference type="InterPro" id="IPR029039">
    <property type="entry name" value="Flavoprotein-like_sf"/>
</dbReference>
<accession>A0A0R2EXA9</accession>
<evidence type="ECO:0000313" key="6">
    <source>
        <dbReference type="Proteomes" id="UP000051442"/>
    </source>
</evidence>
<feature type="transmembrane region" description="Helical" evidence="3">
    <location>
        <begin position="224"/>
        <end position="248"/>
    </location>
</feature>
<dbReference type="InterPro" id="IPR005025">
    <property type="entry name" value="FMN_Rdtase-like_dom"/>
</dbReference>
<comment type="caution">
    <text evidence="5">The sequence shown here is derived from an EMBL/GenBank/DDBJ whole genome shotgun (WGS) entry which is preliminary data.</text>
</comment>
<feature type="domain" description="NADPH-dependent FMN reductase-like" evidence="4">
    <location>
        <begin position="1"/>
        <end position="91"/>
    </location>
</feature>
<proteinExistence type="predicted"/>
<dbReference type="PANTHER" id="PTHR43278">
    <property type="entry name" value="NAD(P)H-DEPENDENT FMN-CONTAINING OXIDOREDUCTASE YWQN-RELATED"/>
    <property type="match status" value="1"/>
</dbReference>
<dbReference type="RefSeq" id="WP_054733016.1">
    <property type="nucleotide sequence ID" value="NZ_AYZM01000148.1"/>
</dbReference>
<organism evidence="5 6">
    <name type="scientific">Secundilactobacillus similis DSM 23365 = JCM 2765</name>
    <dbReference type="NCBI Taxonomy" id="1423804"/>
    <lineage>
        <taxon>Bacteria</taxon>
        <taxon>Bacillati</taxon>
        <taxon>Bacillota</taxon>
        <taxon>Bacilli</taxon>
        <taxon>Lactobacillales</taxon>
        <taxon>Lactobacillaceae</taxon>
        <taxon>Secundilactobacillus</taxon>
    </lineage>
</organism>
<sequence length="253" mass="28825">MKVLGILASHQRDGLTAELLKTVLAAVPAPHTTETIFLDDYPFHPDQLHRPDPVLDELIDKLLASDVWVLAAPTYWGGLAGSMKNCLDCLRGRLVRFDTRGDPHPDRFEHKHYLSITSCYANTPTNLLTGVTDPTFRTLDKIMTTAGLIKIHEIVLTNTQHMTTVPPAKLQECTDWGQRLATKTKRDDQTMRRYLQLFLMVAIMALITMGLQLLFHVITTTNFWLIYGSFVIIFYGLLAMILHFFTVVKHRRH</sequence>
<keyword evidence="3" id="KW-1133">Transmembrane helix</keyword>
<keyword evidence="1" id="KW-0285">Flavoprotein</keyword>
<reference evidence="5 6" key="1">
    <citation type="journal article" date="2015" name="Genome Announc.">
        <title>Expanding the biotechnology potential of lactobacilli through comparative genomics of 213 strains and associated genera.</title>
        <authorList>
            <person name="Sun Z."/>
            <person name="Harris H.M."/>
            <person name="McCann A."/>
            <person name="Guo C."/>
            <person name="Argimon S."/>
            <person name="Zhang W."/>
            <person name="Yang X."/>
            <person name="Jeffery I.B."/>
            <person name="Cooney J.C."/>
            <person name="Kagawa T.F."/>
            <person name="Liu W."/>
            <person name="Song Y."/>
            <person name="Salvetti E."/>
            <person name="Wrobel A."/>
            <person name="Rasinkangas P."/>
            <person name="Parkhill J."/>
            <person name="Rea M.C."/>
            <person name="O'Sullivan O."/>
            <person name="Ritari J."/>
            <person name="Douillard F.P."/>
            <person name="Paul Ross R."/>
            <person name="Yang R."/>
            <person name="Briner A.E."/>
            <person name="Felis G.E."/>
            <person name="de Vos W.M."/>
            <person name="Barrangou R."/>
            <person name="Klaenhammer T.R."/>
            <person name="Caufield P.W."/>
            <person name="Cui Y."/>
            <person name="Zhang H."/>
            <person name="O'Toole P.W."/>
        </authorList>
    </citation>
    <scope>NUCLEOTIDE SEQUENCE [LARGE SCALE GENOMIC DNA]</scope>
    <source>
        <strain evidence="5 6">DSM 23365</strain>
    </source>
</reference>
<dbReference type="EMBL" id="AYZM01000148">
    <property type="protein sequence ID" value="KRN18533.1"/>
    <property type="molecule type" value="Genomic_DNA"/>
</dbReference>
<dbReference type="GO" id="GO:0016491">
    <property type="term" value="F:oxidoreductase activity"/>
    <property type="evidence" value="ECO:0007669"/>
    <property type="project" value="InterPro"/>
</dbReference>
<evidence type="ECO:0000256" key="3">
    <source>
        <dbReference type="SAM" id="Phobius"/>
    </source>
</evidence>
<protein>
    <submittedName>
        <fullName evidence="5">NADPH-dependent FMN reductase</fullName>
    </submittedName>
</protein>
<evidence type="ECO:0000259" key="4">
    <source>
        <dbReference type="Pfam" id="PF03358"/>
    </source>
</evidence>
<gene>
    <name evidence="5" type="ORF">FD14_GL001856</name>
</gene>
<dbReference type="AlphaFoldDB" id="A0A0R2EXA9"/>
<dbReference type="Gene3D" id="3.40.50.360">
    <property type="match status" value="1"/>
</dbReference>
<dbReference type="PATRIC" id="fig|1423804.4.peg.2013"/>
<feature type="transmembrane region" description="Helical" evidence="3">
    <location>
        <begin position="194"/>
        <end position="218"/>
    </location>
</feature>